<dbReference type="OrthoDB" id="7956241at2"/>
<name>A0A1N7PSC0_9RHOB</name>
<organism evidence="2 3">
    <name type="scientific">Rhodobacter aestuarii</name>
    <dbReference type="NCBI Taxonomy" id="453582"/>
    <lineage>
        <taxon>Bacteria</taxon>
        <taxon>Pseudomonadati</taxon>
        <taxon>Pseudomonadota</taxon>
        <taxon>Alphaproteobacteria</taxon>
        <taxon>Rhodobacterales</taxon>
        <taxon>Rhodobacter group</taxon>
        <taxon>Rhodobacter</taxon>
    </lineage>
</organism>
<keyword evidence="3" id="KW-1185">Reference proteome</keyword>
<evidence type="ECO:0000313" key="3">
    <source>
        <dbReference type="Proteomes" id="UP000186221"/>
    </source>
</evidence>
<evidence type="ECO:0000313" key="2">
    <source>
        <dbReference type="EMBL" id="SIT13450.1"/>
    </source>
</evidence>
<protein>
    <recommendedName>
        <fullName evidence="4">Secreted protein</fullName>
    </recommendedName>
</protein>
<reference evidence="3" key="1">
    <citation type="submission" date="2017-01" db="EMBL/GenBank/DDBJ databases">
        <authorList>
            <person name="Varghese N."/>
            <person name="Submissions S."/>
        </authorList>
    </citation>
    <scope>NUCLEOTIDE SEQUENCE [LARGE SCALE GENOMIC DNA]</scope>
    <source>
        <strain evidence="3">DSM 19945</strain>
    </source>
</reference>
<feature type="chain" id="PRO_5012658976" description="Secreted protein" evidence="1">
    <location>
        <begin position="18"/>
        <end position="315"/>
    </location>
</feature>
<keyword evidence="1" id="KW-0732">Signal</keyword>
<dbReference type="EMBL" id="FTOG01000011">
    <property type="protein sequence ID" value="SIT13450.1"/>
    <property type="molecule type" value="Genomic_DNA"/>
</dbReference>
<evidence type="ECO:0008006" key="4">
    <source>
        <dbReference type="Google" id="ProtNLM"/>
    </source>
</evidence>
<feature type="signal peptide" evidence="1">
    <location>
        <begin position="1"/>
        <end position="17"/>
    </location>
</feature>
<gene>
    <name evidence="2" type="ORF">SAMN05421580_11133</name>
</gene>
<dbReference type="Proteomes" id="UP000186221">
    <property type="component" value="Unassembled WGS sequence"/>
</dbReference>
<dbReference type="RefSeq" id="WP_076485924.1">
    <property type="nucleotide sequence ID" value="NZ_FTOG01000011.1"/>
</dbReference>
<dbReference type="AlphaFoldDB" id="A0A1N7PSC0"/>
<evidence type="ECO:0000256" key="1">
    <source>
        <dbReference type="SAM" id="SignalP"/>
    </source>
</evidence>
<sequence length="315" mass="32307">MKPLHKVLMVGTTFVLAAATGHVMQNSANSGLQEAQAPQVTREHSSPALDALHSEAPAQATTAPDLAVPPMMRTPLFETDLAAALPTDAPDIGGFVKPACAAPQIALAPAPLASVQMTVTAPCLAGQEAKIAHAGLTFPIFLSPEGEWTGILPAMSPKPQFSFDFGGGEITSLVAEISGLENVNRIALSAPAQAGVSLHGLEYGAGYDGAGDVSALAPRTADTPLGGWMAVFGDAETMVQIYSAPANMSDIRLEMLAEAVPETCGQDVHAQAIRLLRGVAEAPAPITVAMPGCEDAFGAVVMPLPDFPLSLASAR</sequence>
<proteinExistence type="predicted"/>
<dbReference type="STRING" id="453582.SAMN05421580_11133"/>
<accession>A0A1N7PSC0</accession>